<dbReference type="Gramene" id="ESW08687">
    <property type="protein sequence ID" value="ESW08687"/>
    <property type="gene ID" value="PHAVU_009G065900g"/>
</dbReference>
<feature type="non-terminal residue" evidence="1">
    <location>
        <position position="1"/>
    </location>
</feature>
<dbReference type="OMA" id="FYISWQK"/>
<dbReference type="Proteomes" id="UP000000226">
    <property type="component" value="Chromosome 9"/>
</dbReference>
<proteinExistence type="predicted"/>
<organism evidence="1 2">
    <name type="scientific">Phaseolus vulgaris</name>
    <name type="common">Kidney bean</name>
    <name type="synonym">French bean</name>
    <dbReference type="NCBI Taxonomy" id="3885"/>
    <lineage>
        <taxon>Eukaryota</taxon>
        <taxon>Viridiplantae</taxon>
        <taxon>Streptophyta</taxon>
        <taxon>Embryophyta</taxon>
        <taxon>Tracheophyta</taxon>
        <taxon>Spermatophyta</taxon>
        <taxon>Magnoliopsida</taxon>
        <taxon>eudicotyledons</taxon>
        <taxon>Gunneridae</taxon>
        <taxon>Pentapetalae</taxon>
        <taxon>rosids</taxon>
        <taxon>fabids</taxon>
        <taxon>Fabales</taxon>
        <taxon>Fabaceae</taxon>
        <taxon>Papilionoideae</taxon>
        <taxon>50 kb inversion clade</taxon>
        <taxon>NPAAA clade</taxon>
        <taxon>indigoferoid/millettioid clade</taxon>
        <taxon>Phaseoleae</taxon>
        <taxon>Phaseolus</taxon>
    </lineage>
</organism>
<evidence type="ECO:0000313" key="2">
    <source>
        <dbReference type="Proteomes" id="UP000000226"/>
    </source>
</evidence>
<dbReference type="AlphaFoldDB" id="V7ASR7"/>
<gene>
    <name evidence="1" type="ORF">PHAVU_009G065900g</name>
</gene>
<protein>
    <submittedName>
        <fullName evidence="1">Uncharacterized protein</fullName>
    </submittedName>
</protein>
<name>V7ASR7_PHAVU</name>
<dbReference type="OrthoDB" id="10474750at2759"/>
<dbReference type="EMBL" id="CM002296">
    <property type="protein sequence ID" value="ESW08687.1"/>
    <property type="molecule type" value="Genomic_DNA"/>
</dbReference>
<sequence length="68" mass="7519">SNTRVKNIGFYISWQKNKCSIYVGEALHQSAIYPSKAEAVGITSYMVQLKEGITLTAQKNRDIGGVLK</sequence>
<reference evidence="2" key="1">
    <citation type="journal article" date="2014" name="Nat. Genet.">
        <title>A reference genome for common bean and genome-wide analysis of dual domestications.</title>
        <authorList>
            <person name="Schmutz J."/>
            <person name="McClean P.E."/>
            <person name="Mamidi S."/>
            <person name="Wu G.A."/>
            <person name="Cannon S.B."/>
            <person name="Grimwood J."/>
            <person name="Jenkins J."/>
            <person name="Shu S."/>
            <person name="Song Q."/>
            <person name="Chavarro C."/>
            <person name="Torres-Torres M."/>
            <person name="Geffroy V."/>
            <person name="Moghaddam S.M."/>
            <person name="Gao D."/>
            <person name="Abernathy B."/>
            <person name="Barry K."/>
            <person name="Blair M."/>
            <person name="Brick M.A."/>
            <person name="Chovatia M."/>
            <person name="Gepts P."/>
            <person name="Goodstein D.M."/>
            <person name="Gonzales M."/>
            <person name="Hellsten U."/>
            <person name="Hyten D.L."/>
            <person name="Jia G."/>
            <person name="Kelly J.D."/>
            <person name="Kudrna D."/>
            <person name="Lee R."/>
            <person name="Richard M.M."/>
            <person name="Miklas P.N."/>
            <person name="Osorno J.M."/>
            <person name="Rodrigues J."/>
            <person name="Thareau V."/>
            <person name="Urrea C.A."/>
            <person name="Wang M."/>
            <person name="Yu Y."/>
            <person name="Zhang M."/>
            <person name="Wing R.A."/>
            <person name="Cregan P.B."/>
            <person name="Rokhsar D.S."/>
            <person name="Jackson S.A."/>
        </authorList>
    </citation>
    <scope>NUCLEOTIDE SEQUENCE [LARGE SCALE GENOMIC DNA]</scope>
    <source>
        <strain evidence="2">cv. G19833</strain>
    </source>
</reference>
<evidence type="ECO:0000313" key="1">
    <source>
        <dbReference type="EMBL" id="ESW08687.1"/>
    </source>
</evidence>
<keyword evidence="2" id="KW-1185">Reference proteome</keyword>
<accession>V7ASR7</accession>